<name>A0A6A8DCV9_9BACI</name>
<dbReference type="PROSITE" id="PS50977">
    <property type="entry name" value="HTH_TETR_2"/>
    <property type="match status" value="1"/>
</dbReference>
<dbReference type="InterPro" id="IPR050624">
    <property type="entry name" value="HTH-type_Tx_Regulator"/>
</dbReference>
<comment type="caution">
    <text evidence="5">The sequence shown here is derived from an EMBL/GenBank/DDBJ whole genome shotgun (WGS) entry which is preliminary data.</text>
</comment>
<evidence type="ECO:0000259" key="4">
    <source>
        <dbReference type="PROSITE" id="PS50977"/>
    </source>
</evidence>
<keyword evidence="1" id="KW-0678">Repressor</keyword>
<accession>A0A6A8DCV9</accession>
<feature type="domain" description="HTH tetR-type" evidence="4">
    <location>
        <begin position="11"/>
        <end position="71"/>
    </location>
</feature>
<keyword evidence="2 3" id="KW-0238">DNA-binding</keyword>
<dbReference type="GO" id="GO:0003677">
    <property type="term" value="F:DNA binding"/>
    <property type="evidence" value="ECO:0007669"/>
    <property type="project" value="UniProtKB-UniRule"/>
</dbReference>
<dbReference type="InterPro" id="IPR009057">
    <property type="entry name" value="Homeodomain-like_sf"/>
</dbReference>
<dbReference type="AlphaFoldDB" id="A0A6A8DCV9"/>
<evidence type="ECO:0000313" key="6">
    <source>
        <dbReference type="Proteomes" id="UP000799092"/>
    </source>
</evidence>
<evidence type="ECO:0000256" key="2">
    <source>
        <dbReference type="ARBA" id="ARBA00023125"/>
    </source>
</evidence>
<dbReference type="Pfam" id="PF00440">
    <property type="entry name" value="TetR_N"/>
    <property type="match status" value="1"/>
</dbReference>
<dbReference type="Proteomes" id="UP000799092">
    <property type="component" value="Unassembled WGS sequence"/>
</dbReference>
<dbReference type="Pfam" id="PF14278">
    <property type="entry name" value="TetR_C_8"/>
    <property type="match status" value="1"/>
</dbReference>
<evidence type="ECO:0000256" key="3">
    <source>
        <dbReference type="PROSITE-ProRule" id="PRU00335"/>
    </source>
</evidence>
<reference evidence="5" key="1">
    <citation type="submission" date="2019-11" db="EMBL/GenBank/DDBJ databases">
        <authorList>
            <person name="Li J."/>
        </authorList>
    </citation>
    <scope>NUCLEOTIDE SEQUENCE</scope>
    <source>
        <strain evidence="5">B6B</strain>
    </source>
</reference>
<dbReference type="SUPFAM" id="SSF46689">
    <property type="entry name" value="Homeodomain-like"/>
    <property type="match status" value="1"/>
</dbReference>
<dbReference type="PANTHER" id="PTHR43479:SF11">
    <property type="entry name" value="ACREF_ENVCD OPERON REPRESSOR-RELATED"/>
    <property type="match status" value="1"/>
</dbReference>
<sequence>MGNEQTSMYSTSTRGFIITAFLNLLASTQFKKITVRQIVNKAGISRSTFYLHFENKYDLISEITEELVEGFLLFYSHPVVDTVESFNLSRDGISSNTLKICEHIKVNKSFYKDRFQDKEFIALFTERIGTELEKNLEDPEFAAFTAFGTVGYIAKWLENDLETNVHDFAKNLSTIGNTIMSRYATHS</sequence>
<dbReference type="InterPro" id="IPR039532">
    <property type="entry name" value="TetR_C_Firmicutes"/>
</dbReference>
<evidence type="ECO:0000256" key="1">
    <source>
        <dbReference type="ARBA" id="ARBA00022491"/>
    </source>
</evidence>
<organism evidence="5 6">
    <name type="scientific">Aquibacillus halophilus</name>
    <dbReference type="NCBI Taxonomy" id="930132"/>
    <lineage>
        <taxon>Bacteria</taxon>
        <taxon>Bacillati</taxon>
        <taxon>Bacillota</taxon>
        <taxon>Bacilli</taxon>
        <taxon>Bacillales</taxon>
        <taxon>Bacillaceae</taxon>
        <taxon>Aquibacillus</taxon>
    </lineage>
</organism>
<gene>
    <name evidence="5" type="ORF">GH741_02855</name>
</gene>
<keyword evidence="6" id="KW-1185">Reference proteome</keyword>
<dbReference type="EMBL" id="WJNG01000002">
    <property type="protein sequence ID" value="MRH41611.1"/>
    <property type="molecule type" value="Genomic_DNA"/>
</dbReference>
<dbReference type="InterPro" id="IPR001647">
    <property type="entry name" value="HTH_TetR"/>
</dbReference>
<dbReference type="PANTHER" id="PTHR43479">
    <property type="entry name" value="ACREF/ENVCD OPERON REPRESSOR-RELATED"/>
    <property type="match status" value="1"/>
</dbReference>
<feature type="DNA-binding region" description="H-T-H motif" evidence="3">
    <location>
        <begin position="34"/>
        <end position="53"/>
    </location>
</feature>
<proteinExistence type="predicted"/>
<dbReference type="RefSeq" id="WP_153735249.1">
    <property type="nucleotide sequence ID" value="NZ_WJNG01000002.1"/>
</dbReference>
<protein>
    <submittedName>
        <fullName evidence="5">TetR family transcriptional regulator</fullName>
    </submittedName>
</protein>
<dbReference type="OrthoDB" id="9810250at2"/>
<dbReference type="Gene3D" id="1.10.357.10">
    <property type="entry name" value="Tetracycline Repressor, domain 2"/>
    <property type="match status" value="1"/>
</dbReference>
<dbReference type="PRINTS" id="PR00455">
    <property type="entry name" value="HTHTETR"/>
</dbReference>
<evidence type="ECO:0000313" key="5">
    <source>
        <dbReference type="EMBL" id="MRH41611.1"/>
    </source>
</evidence>